<comment type="subcellular location">
    <subcellularLocation>
        <location evidence="2">Cell membrane</location>
        <topology evidence="2">Single-pass membrane protein</topology>
    </subcellularLocation>
    <subcellularLocation>
        <location evidence="3">Cell projection</location>
        <location evidence="3">Cilium membrane</location>
    </subcellularLocation>
    <subcellularLocation>
        <location evidence="1">Cytoplasm</location>
        <location evidence="1">Cytoskeleton</location>
        <location evidence="1">Cilium basal body</location>
    </subcellularLocation>
</comment>
<keyword evidence="6" id="KW-0812">Transmembrane</keyword>
<dbReference type="PANTHER" id="PTHR16795">
    <property type="entry name" value="LIMBIN/ELLIS-VAN CREVELD PROTEIN"/>
    <property type="match status" value="1"/>
</dbReference>
<evidence type="ECO:0000256" key="9">
    <source>
        <dbReference type="ARBA" id="ARBA00023212"/>
    </source>
</evidence>
<protein>
    <submittedName>
        <fullName evidence="14">Ellis-van Creveld syndrome protein</fullName>
    </submittedName>
</protein>
<feature type="compositionally biased region" description="Polar residues" evidence="12">
    <location>
        <begin position="853"/>
        <end position="863"/>
    </location>
</feature>
<dbReference type="GO" id="GO:0007224">
    <property type="term" value="P:smoothened signaling pathway"/>
    <property type="evidence" value="ECO:0007669"/>
    <property type="project" value="InterPro"/>
</dbReference>
<dbReference type="AlphaFoldDB" id="A0A9B0X0M5"/>
<evidence type="ECO:0000256" key="4">
    <source>
        <dbReference type="ARBA" id="ARBA00022475"/>
    </source>
</evidence>
<dbReference type="PANTHER" id="PTHR16795:SF13">
    <property type="entry name" value="EVC COMPLEX MEMBER EVC"/>
    <property type="match status" value="1"/>
</dbReference>
<evidence type="ECO:0000256" key="2">
    <source>
        <dbReference type="ARBA" id="ARBA00004162"/>
    </source>
</evidence>
<keyword evidence="10" id="KW-0966">Cell projection</keyword>
<dbReference type="OrthoDB" id="8910527at2759"/>
<evidence type="ECO:0000256" key="8">
    <source>
        <dbReference type="ARBA" id="ARBA00023136"/>
    </source>
</evidence>
<evidence type="ECO:0000313" key="13">
    <source>
        <dbReference type="Proteomes" id="UP000504623"/>
    </source>
</evidence>
<feature type="region of interest" description="Disordered" evidence="12">
    <location>
        <begin position="853"/>
        <end position="874"/>
    </location>
</feature>
<evidence type="ECO:0000313" key="14">
    <source>
        <dbReference type="RefSeq" id="XP_006874202.1"/>
    </source>
</evidence>
<dbReference type="Proteomes" id="UP000504623">
    <property type="component" value="Unplaced"/>
</dbReference>
<dbReference type="GO" id="GO:0060170">
    <property type="term" value="C:ciliary membrane"/>
    <property type="evidence" value="ECO:0007669"/>
    <property type="project" value="UniProtKB-SubCell"/>
</dbReference>
<evidence type="ECO:0000256" key="6">
    <source>
        <dbReference type="ARBA" id="ARBA00022692"/>
    </source>
</evidence>
<evidence type="ECO:0000256" key="11">
    <source>
        <dbReference type="SAM" id="Coils"/>
    </source>
</evidence>
<dbReference type="GO" id="GO:0098797">
    <property type="term" value="C:plasma membrane protein complex"/>
    <property type="evidence" value="ECO:0007669"/>
    <property type="project" value="TreeGrafter"/>
</dbReference>
<organism evidence="13 14">
    <name type="scientific">Chrysochloris asiatica</name>
    <name type="common">Cape golden mole</name>
    <dbReference type="NCBI Taxonomy" id="185453"/>
    <lineage>
        <taxon>Eukaryota</taxon>
        <taxon>Metazoa</taxon>
        <taxon>Chordata</taxon>
        <taxon>Craniata</taxon>
        <taxon>Vertebrata</taxon>
        <taxon>Euteleostomi</taxon>
        <taxon>Mammalia</taxon>
        <taxon>Eutheria</taxon>
        <taxon>Afrotheria</taxon>
        <taxon>Chrysochloridae</taxon>
        <taxon>Chrysochlorinae</taxon>
        <taxon>Chrysochloris</taxon>
    </lineage>
</organism>
<evidence type="ECO:0000256" key="10">
    <source>
        <dbReference type="ARBA" id="ARBA00023273"/>
    </source>
</evidence>
<feature type="region of interest" description="Disordered" evidence="12">
    <location>
        <begin position="43"/>
        <end position="67"/>
    </location>
</feature>
<proteinExistence type="predicted"/>
<evidence type="ECO:0000256" key="12">
    <source>
        <dbReference type="SAM" id="MobiDB-lite"/>
    </source>
</evidence>
<gene>
    <name evidence="14" type="primary">EVC</name>
</gene>
<evidence type="ECO:0000256" key="3">
    <source>
        <dbReference type="ARBA" id="ARBA00004309"/>
    </source>
</evidence>
<evidence type="ECO:0000256" key="1">
    <source>
        <dbReference type="ARBA" id="ARBA00004120"/>
    </source>
</evidence>
<feature type="region of interest" description="Disordered" evidence="12">
    <location>
        <begin position="942"/>
        <end position="1000"/>
    </location>
</feature>
<keyword evidence="4" id="KW-1003">Cell membrane</keyword>
<reference evidence="14" key="1">
    <citation type="submission" date="2025-08" db="UniProtKB">
        <authorList>
            <consortium name="RefSeq"/>
        </authorList>
    </citation>
    <scope>IDENTIFICATION</scope>
    <source>
        <tissue evidence="14">Spleen</tissue>
    </source>
</reference>
<evidence type="ECO:0000256" key="7">
    <source>
        <dbReference type="ARBA" id="ARBA00022989"/>
    </source>
</evidence>
<evidence type="ECO:0000256" key="5">
    <source>
        <dbReference type="ARBA" id="ARBA00022490"/>
    </source>
</evidence>
<feature type="region of interest" description="Disordered" evidence="12">
    <location>
        <begin position="1"/>
        <end position="29"/>
    </location>
</feature>
<keyword evidence="7" id="KW-1133">Transmembrane helix</keyword>
<name>A0A9B0X0M5_CHRAS</name>
<keyword evidence="11" id="KW-0175">Coiled coil</keyword>
<feature type="compositionally biased region" description="Low complexity" evidence="12">
    <location>
        <begin position="190"/>
        <end position="207"/>
    </location>
</feature>
<dbReference type="InterPro" id="IPR026501">
    <property type="entry name" value="Limbin/EVC"/>
</dbReference>
<keyword evidence="9" id="KW-0206">Cytoskeleton</keyword>
<dbReference type="RefSeq" id="XP_006874202.1">
    <property type="nucleotide sequence ID" value="XM_006874140.1"/>
</dbReference>
<feature type="region of interest" description="Disordered" evidence="12">
    <location>
        <begin position="181"/>
        <end position="207"/>
    </location>
</feature>
<dbReference type="GeneID" id="102833871"/>
<feature type="region of interest" description="Disordered" evidence="12">
    <location>
        <begin position="95"/>
        <end position="130"/>
    </location>
</feature>
<keyword evidence="13" id="KW-1185">Reference proteome</keyword>
<sequence>MPGRATPKWPEQPSGGRFRTPDPPRRGACSVCTATESFLEGTWHPGLGGRGAVDGAPPHPDLGPAQIRSRNSRIPTLSRFQCPWKDDAQSLLKHLESGAQTPSGPGSPSRRRRRREVQASKATGALEEGEPSFNSNITAFALKAKVVYPINQKFRPLADGSSNPSLHENLKQVALPNQAMEASPASSLGSLSQAGKDGSSSSSIHSATSDDRFLSRTFLRVHTFPQVLTCESVDINLCVYNLHLKDLLRLDAVLRQEKHTMFIQILNTSLVSLLPKKKSDDELYQKLLSKQANDLEELEKKLQTKLSNTEMLGVGDSEYISQADVERKEREYSEQLIDNMEAFWRHMENVQHFLGDQLKCSSTKVRQIMLTLTERMIQVEGLLRESQDAQALDTLERTLAREHMARMIESLKLQIQEETKCRLAAISRSLEQLTMEGKLSGQQREELLTQQHKAFWEEAEHFSRDFIQQGRDLVRASLAHQTQAVGRLALTDDEEQRGFLAEAQPAADQEGFLKAFHGVLERQRLTRNHLEDEEDVKTTEAMAALCQELYRNTIGTFQKLVDSLFLQTLRGVAGLSQSECEYLRREVQGDTAQQLEKSDHFRKQQWKLFQEAQEQEKQLWMEEQTLFSMLQIYLQEDHQSIIHGVLDRLSGFSEESTRCILQSHKLLLHSVLRRLALRSCAVTTLAQMRLSGKKTLLLELREQHVLEQDSSQCVDELQWQLLKALETRVQEEAGRLEDEAQETRLQLQDQMLTEAQEAGRLLQQHMERIVARALLGHARSSATKSWAEEREDFKTSLMEAALESVYVTSAGVNQLVQAYCQQMGKVIQEVEEKRLQQLRTLQGERMKTFQLRTQELSDRSSGSKMAEGAHDAPQSIHQRVLSHRKRFLAQFTIHQHLRLDTGKQRARVMDLLEGQLESQLQETEQSFISELAALARVPLAENRASTTKRGPAEKPLRTKRKKPAPRERGEPAGPNDEDPAPEGHTTGPLSPKSLNQQECATGDAENATNMLKKRNNLSIGTLALCLGKLGSPAPGVCLCENLTSLNFPMPVFLPQYCRTLVAQWPLAMNTFYSVLTTQVPNVGAQTSNWNLLSGAKGLKEEADNSMVVI</sequence>
<accession>A0A9B0X0M5</accession>
<dbReference type="CTD" id="2121"/>
<feature type="coiled-coil region" evidence="11">
    <location>
        <begin position="281"/>
        <end position="312"/>
    </location>
</feature>
<keyword evidence="5" id="KW-0963">Cytoplasm</keyword>
<keyword evidence="8" id="KW-0472">Membrane</keyword>